<accession>A0ACB0ME01</accession>
<gene>
    <name evidence="1" type="ORF">MILVUS5_LOCUS40943</name>
</gene>
<sequence length="682" mass="76987">MAYSNPIHLYYPDPTTIPTFSPFYSTNTPLTTPSPNLCFNHGYTPHSPTPSSSPSPYATSTAYVDPYSPPPLTPSSSFNPYFYPQPPPNTNPSSFNPYYYSASTVPTPPPPPNPNFPSYPHHLHDPSYHSPPSFTYPPYTSYPNSTLSPSPNHYTLCTTSSPSPNPDTSQNFMSQWSEISEKYNKSLIEIDEKYKQKEKETQRILKEKLQQLSEKYAILQKSRQEMFLKKRRQEMFLVDTTQEKDEEEKTESEKPKPQSLDFDNEKNGLITLPTPSPPSSTPVPLQKPPQVTTTLTASLPTKSPETFSTPPAVLSPPQKPLDQRLHSPSQPPENDSSLIPSSPPPPKPPDLFISQSPPSTPPLPPLLKPPDGVLTLSPPPQQPEKVLFFLSASLRRPPEPPHLHSTPESILPLPPKPPDLISSSDKVLVLPPLPRPPPKPPNLTSPSLMVIFPTTVFAFLFRARYDFLFLTTPRANKSQPLDWCVVILRKSHPLTKSTIHENSYPPTKYRHMYSNFKIRDTCSHMINKPFLRESLLFFATCPKFCYILAARPLFQTHLSGGKRNWYIEFSNAMCMCLLQISHICYTALTKNVLPLSSSMLKRQLIIRFFFNGSLRLGLRVMGQIFVIDPFCLTKNSKLCLVSPEQNSVDLLHIRPARKPPDLYMNLEDKVEVNPAAMIEDYI</sequence>
<evidence type="ECO:0000313" key="1">
    <source>
        <dbReference type="EMBL" id="CAJ2678698.1"/>
    </source>
</evidence>
<reference evidence="1" key="1">
    <citation type="submission" date="2023-10" db="EMBL/GenBank/DDBJ databases">
        <authorList>
            <person name="Rodriguez Cubillos JULIANA M."/>
            <person name="De Vega J."/>
        </authorList>
    </citation>
    <scope>NUCLEOTIDE SEQUENCE</scope>
</reference>
<proteinExistence type="predicted"/>
<organism evidence="1 2">
    <name type="scientific">Trifolium pratense</name>
    <name type="common">Red clover</name>
    <dbReference type="NCBI Taxonomy" id="57577"/>
    <lineage>
        <taxon>Eukaryota</taxon>
        <taxon>Viridiplantae</taxon>
        <taxon>Streptophyta</taxon>
        <taxon>Embryophyta</taxon>
        <taxon>Tracheophyta</taxon>
        <taxon>Spermatophyta</taxon>
        <taxon>Magnoliopsida</taxon>
        <taxon>eudicotyledons</taxon>
        <taxon>Gunneridae</taxon>
        <taxon>Pentapetalae</taxon>
        <taxon>rosids</taxon>
        <taxon>fabids</taxon>
        <taxon>Fabales</taxon>
        <taxon>Fabaceae</taxon>
        <taxon>Papilionoideae</taxon>
        <taxon>50 kb inversion clade</taxon>
        <taxon>NPAAA clade</taxon>
        <taxon>Hologalegina</taxon>
        <taxon>IRL clade</taxon>
        <taxon>Trifolieae</taxon>
        <taxon>Trifolium</taxon>
    </lineage>
</organism>
<comment type="caution">
    <text evidence="1">The sequence shown here is derived from an EMBL/GenBank/DDBJ whole genome shotgun (WGS) entry which is preliminary data.</text>
</comment>
<protein>
    <submittedName>
        <fullName evidence="1">Uncharacterized protein</fullName>
    </submittedName>
</protein>
<keyword evidence="2" id="KW-1185">Reference proteome</keyword>
<dbReference type="Proteomes" id="UP001177021">
    <property type="component" value="Unassembled WGS sequence"/>
</dbReference>
<name>A0ACB0ME01_TRIPR</name>
<dbReference type="EMBL" id="CASHSV030000823">
    <property type="protein sequence ID" value="CAJ2678698.1"/>
    <property type="molecule type" value="Genomic_DNA"/>
</dbReference>
<evidence type="ECO:0000313" key="2">
    <source>
        <dbReference type="Proteomes" id="UP001177021"/>
    </source>
</evidence>